<dbReference type="EMBL" id="SNRW01008325">
    <property type="protein sequence ID" value="KAA6379698.1"/>
    <property type="molecule type" value="Genomic_DNA"/>
</dbReference>
<comment type="caution">
    <text evidence="2">The sequence shown here is derived from an EMBL/GenBank/DDBJ whole genome shotgun (WGS) entry which is preliminary data.</text>
</comment>
<feature type="non-terminal residue" evidence="2">
    <location>
        <position position="177"/>
    </location>
</feature>
<evidence type="ECO:0000313" key="3">
    <source>
        <dbReference type="Proteomes" id="UP000324800"/>
    </source>
</evidence>
<accession>A0A5J4VAW7</accession>
<organism evidence="2 3">
    <name type="scientific">Streblomastix strix</name>
    <dbReference type="NCBI Taxonomy" id="222440"/>
    <lineage>
        <taxon>Eukaryota</taxon>
        <taxon>Metamonada</taxon>
        <taxon>Preaxostyla</taxon>
        <taxon>Oxymonadida</taxon>
        <taxon>Streblomastigidae</taxon>
        <taxon>Streblomastix</taxon>
    </lineage>
</organism>
<name>A0A5J4VAW7_9EUKA</name>
<dbReference type="AlphaFoldDB" id="A0A5J4VAW7"/>
<feature type="region of interest" description="Disordered" evidence="1">
    <location>
        <begin position="117"/>
        <end position="141"/>
    </location>
</feature>
<reference evidence="2 3" key="1">
    <citation type="submission" date="2019-03" db="EMBL/GenBank/DDBJ databases">
        <title>Single cell metagenomics reveals metabolic interactions within the superorganism composed of flagellate Streblomastix strix and complex community of Bacteroidetes bacteria on its surface.</title>
        <authorList>
            <person name="Treitli S.C."/>
            <person name="Kolisko M."/>
            <person name="Husnik F."/>
            <person name="Keeling P."/>
            <person name="Hampl V."/>
        </authorList>
    </citation>
    <scope>NUCLEOTIDE SEQUENCE [LARGE SCALE GENOMIC DNA]</scope>
    <source>
        <strain evidence="2">ST1C</strain>
    </source>
</reference>
<gene>
    <name evidence="2" type="ORF">EZS28_024773</name>
</gene>
<sequence>MIRPPILMQQQQNLERLQQERSHKIHNHYGIMKSHEEQIRAFSLQSYTLRYIGLRANGEHHRGFVEGLLNVNTFIQRHARHEHLTISEWKSFWRELVTDLYLDTVRMEQAEVDNNLHHHDHDHDHDHNHRHDRERNGRDDLLDLGRGRKRRRVISSELCLKVGSTRTDLVTEFLKIV</sequence>
<proteinExistence type="predicted"/>
<protein>
    <submittedName>
        <fullName evidence="2">Uncharacterized protein</fullName>
    </submittedName>
</protein>
<evidence type="ECO:0000313" key="2">
    <source>
        <dbReference type="EMBL" id="KAA6379698.1"/>
    </source>
</evidence>
<evidence type="ECO:0000256" key="1">
    <source>
        <dbReference type="SAM" id="MobiDB-lite"/>
    </source>
</evidence>
<dbReference type="Proteomes" id="UP000324800">
    <property type="component" value="Unassembled WGS sequence"/>
</dbReference>